<protein>
    <submittedName>
        <fullName evidence="1">Uncharacterized protein</fullName>
    </submittedName>
</protein>
<dbReference type="AlphaFoldDB" id="A0A0B1TPC4"/>
<gene>
    <name evidence="1" type="ORF">OESDEN_02379</name>
</gene>
<keyword evidence="2" id="KW-1185">Reference proteome</keyword>
<evidence type="ECO:0000313" key="1">
    <source>
        <dbReference type="EMBL" id="KHJ97637.1"/>
    </source>
</evidence>
<dbReference type="EMBL" id="KN549420">
    <property type="protein sequence ID" value="KHJ97637.1"/>
    <property type="molecule type" value="Genomic_DNA"/>
</dbReference>
<accession>A0A0B1TPC4</accession>
<dbReference type="Proteomes" id="UP000053660">
    <property type="component" value="Unassembled WGS sequence"/>
</dbReference>
<sequence>MYESSPDDVGFLWRRNPERKALPRSFTKFTVPHRGASSSL</sequence>
<organism evidence="1 2">
    <name type="scientific">Oesophagostomum dentatum</name>
    <name type="common">Nodular worm</name>
    <dbReference type="NCBI Taxonomy" id="61180"/>
    <lineage>
        <taxon>Eukaryota</taxon>
        <taxon>Metazoa</taxon>
        <taxon>Ecdysozoa</taxon>
        <taxon>Nematoda</taxon>
        <taxon>Chromadorea</taxon>
        <taxon>Rhabditida</taxon>
        <taxon>Rhabditina</taxon>
        <taxon>Rhabditomorpha</taxon>
        <taxon>Strongyloidea</taxon>
        <taxon>Strongylidae</taxon>
        <taxon>Oesophagostomum</taxon>
    </lineage>
</organism>
<reference evidence="1 2" key="1">
    <citation type="submission" date="2014-03" db="EMBL/GenBank/DDBJ databases">
        <title>Draft genome of the hookworm Oesophagostomum dentatum.</title>
        <authorList>
            <person name="Mitreva M."/>
        </authorList>
    </citation>
    <scope>NUCLEOTIDE SEQUENCE [LARGE SCALE GENOMIC DNA]</scope>
    <source>
        <strain evidence="1 2">OD-Hann</strain>
    </source>
</reference>
<evidence type="ECO:0000313" key="2">
    <source>
        <dbReference type="Proteomes" id="UP000053660"/>
    </source>
</evidence>
<proteinExistence type="predicted"/>
<name>A0A0B1TPC4_OESDE</name>